<accession>I6YV75</accession>
<dbReference type="STRING" id="1191523.MROS_1200"/>
<dbReference type="RefSeq" id="WP_014855873.1">
    <property type="nucleotide sequence ID" value="NC_018178.1"/>
</dbReference>
<evidence type="ECO:0008006" key="4">
    <source>
        <dbReference type="Google" id="ProtNLM"/>
    </source>
</evidence>
<proteinExistence type="predicted"/>
<protein>
    <recommendedName>
        <fullName evidence="4">Sodium/hydrogen exchanger</fullName>
    </recommendedName>
</protein>
<dbReference type="Proteomes" id="UP000009011">
    <property type="component" value="Chromosome"/>
</dbReference>
<feature type="transmembrane region" description="Helical" evidence="1">
    <location>
        <begin position="29"/>
        <end position="52"/>
    </location>
</feature>
<feature type="transmembrane region" description="Helical" evidence="1">
    <location>
        <begin position="6"/>
        <end position="22"/>
    </location>
</feature>
<feature type="transmembrane region" description="Helical" evidence="1">
    <location>
        <begin position="136"/>
        <end position="158"/>
    </location>
</feature>
<dbReference type="OrthoDB" id="9778229at2"/>
<feature type="transmembrane region" description="Helical" evidence="1">
    <location>
        <begin position="187"/>
        <end position="206"/>
    </location>
</feature>
<gene>
    <name evidence="2" type="ordered locus">MROS_1200</name>
</gene>
<evidence type="ECO:0000313" key="3">
    <source>
        <dbReference type="Proteomes" id="UP000009011"/>
    </source>
</evidence>
<keyword evidence="1" id="KW-1133">Transmembrane helix</keyword>
<organism evidence="2 3">
    <name type="scientific">Melioribacter roseus (strain DSM 23840 / JCM 17771 / VKM B-2668 / P3M-2)</name>
    <dbReference type="NCBI Taxonomy" id="1191523"/>
    <lineage>
        <taxon>Bacteria</taxon>
        <taxon>Pseudomonadati</taxon>
        <taxon>Ignavibacteriota</taxon>
        <taxon>Ignavibacteria</taxon>
        <taxon>Ignavibacteriales</taxon>
        <taxon>Melioribacteraceae</taxon>
        <taxon>Melioribacter</taxon>
    </lineage>
</organism>
<feature type="transmembrane region" description="Helical" evidence="1">
    <location>
        <begin position="349"/>
        <end position="370"/>
    </location>
</feature>
<dbReference type="EMBL" id="CP003557">
    <property type="protein sequence ID" value="AFN74437.1"/>
    <property type="molecule type" value="Genomic_DNA"/>
</dbReference>
<name>I6YV75_MELRP</name>
<feature type="transmembrane region" description="Helical" evidence="1">
    <location>
        <begin position="240"/>
        <end position="258"/>
    </location>
</feature>
<dbReference type="KEGG" id="mro:MROS_1200"/>
<keyword evidence="1" id="KW-0812">Transmembrane</keyword>
<feature type="transmembrane region" description="Helical" evidence="1">
    <location>
        <begin position="376"/>
        <end position="396"/>
    </location>
</feature>
<sequence length="414" mass="45465">MSPLFIFLIVLVVGFLGANLFRQKLLTKVYLPAGLEYILLGILLGPSFSGWLNVNFGLNIPNLVDDNMLRQMAPGIAAATGIIGLVYGLRFKVSDFQNADSEHIRVATFDIIISVLVIGGISFFVFYFYLFPGSKIENILAASAALGIMGSVSSNSLIKSIMNRYQITGKITSALDVSTKINLDINIFLFGLLFGIIHIGSTNTFIKSPIEWIVTSILLALLIGILLNLFLGREEDEKKFFVAIIGTIVFTSGIGYFINISPLFMNFILGFILANFSKIAGKIEKPLTKISDPVGILVVIMAGFNWIPLPPIFFIVAAAAFILIRFVSKRFSGYLAYASSFEKDKLIPNIGLGLLPQDIIVCAMIVDYINVYQNEFTNLVVSCILTSMIFFGLISYRLSKRLLIDAGEIRGAAK</sequence>
<keyword evidence="3" id="KW-1185">Reference proteome</keyword>
<keyword evidence="1" id="KW-0472">Membrane</keyword>
<dbReference type="eggNOG" id="COG0475">
    <property type="taxonomic scope" value="Bacteria"/>
</dbReference>
<feature type="transmembrane region" description="Helical" evidence="1">
    <location>
        <begin position="212"/>
        <end position="231"/>
    </location>
</feature>
<evidence type="ECO:0000313" key="2">
    <source>
        <dbReference type="EMBL" id="AFN74437.1"/>
    </source>
</evidence>
<evidence type="ECO:0000256" key="1">
    <source>
        <dbReference type="SAM" id="Phobius"/>
    </source>
</evidence>
<feature type="transmembrane region" description="Helical" evidence="1">
    <location>
        <begin position="72"/>
        <end position="89"/>
    </location>
</feature>
<dbReference type="AlphaFoldDB" id="I6YV75"/>
<feature type="transmembrane region" description="Helical" evidence="1">
    <location>
        <begin position="109"/>
        <end position="130"/>
    </location>
</feature>
<reference evidence="2 3" key="1">
    <citation type="journal article" date="2013" name="PLoS ONE">
        <title>Genomic analysis of Melioribacter roseus, facultatively anaerobic organotrophic bacterium representing a novel deep lineage within Bacteriodetes/Chlorobi group.</title>
        <authorList>
            <person name="Kadnikov V.V."/>
            <person name="Mardanov A.V."/>
            <person name="Podosokorskaya O.A."/>
            <person name="Gavrilov S.N."/>
            <person name="Kublanov I.V."/>
            <person name="Beletsky A.V."/>
            <person name="Bonch-Osmolovskaya E.A."/>
            <person name="Ravin N.V."/>
        </authorList>
    </citation>
    <scope>NUCLEOTIDE SEQUENCE [LARGE SCALE GENOMIC DNA]</scope>
    <source>
        <strain evidence="3">JCM 17771 / P3M-2</strain>
    </source>
</reference>
<feature type="transmembrane region" description="Helical" evidence="1">
    <location>
        <begin position="312"/>
        <end position="328"/>
    </location>
</feature>
<dbReference type="HOGENOM" id="CLU_567304_0_0_10"/>